<dbReference type="Proteomes" id="UP001202831">
    <property type="component" value="Unassembled WGS sequence"/>
</dbReference>
<comment type="caution">
    <text evidence="1">The sequence shown here is derived from an EMBL/GenBank/DDBJ whole genome shotgun (WGS) entry which is preliminary data.</text>
</comment>
<evidence type="ECO:0000313" key="2">
    <source>
        <dbReference type="Proteomes" id="UP001202831"/>
    </source>
</evidence>
<dbReference type="RefSeq" id="WP_249250983.1">
    <property type="nucleotide sequence ID" value="NZ_JAKIKT010000015.1"/>
</dbReference>
<sequence>MTTHLKSDTVTKLVLDNCPKDGNTTPNLVLNIGHPKDPDSWRLMYNEFQLEYIETILHDPIDILVKLEDKYNDLQFAPAGSVEKRQVFDGLLFVTGNRTIEYQDAVATKLVEPYLLQIQVRPSVFWRHPDGKYGPHDGNKVGFRFVVQDPNGQIYFSHDPIMAGRDWDEV</sequence>
<proteinExistence type="predicted"/>
<gene>
    <name evidence="1" type="ORF">L2725_22210</name>
</gene>
<reference evidence="1 2" key="1">
    <citation type="submission" date="2022-01" db="EMBL/GenBank/DDBJ databases">
        <title>Whole genome-based taxonomy of the Shewanellaceae.</title>
        <authorList>
            <person name="Martin-Rodriguez A.J."/>
        </authorList>
    </citation>
    <scope>NUCLEOTIDE SEQUENCE [LARGE SCALE GENOMIC DNA]</scope>
    <source>
        <strain evidence="1 2">DSM 21332</strain>
    </source>
</reference>
<protein>
    <submittedName>
        <fullName evidence="1">Uncharacterized protein</fullName>
    </submittedName>
</protein>
<name>A0ABT0NDC2_9GAMM</name>
<accession>A0ABT0NDC2</accession>
<evidence type="ECO:0000313" key="1">
    <source>
        <dbReference type="EMBL" id="MCL2916454.1"/>
    </source>
</evidence>
<dbReference type="EMBL" id="JAKIKT010000015">
    <property type="protein sequence ID" value="MCL2916454.1"/>
    <property type="molecule type" value="Genomic_DNA"/>
</dbReference>
<keyword evidence="2" id="KW-1185">Reference proteome</keyword>
<organism evidence="1 2">
    <name type="scientific">Shewanella corallii</name>
    <dbReference type="NCBI Taxonomy" id="560080"/>
    <lineage>
        <taxon>Bacteria</taxon>
        <taxon>Pseudomonadati</taxon>
        <taxon>Pseudomonadota</taxon>
        <taxon>Gammaproteobacteria</taxon>
        <taxon>Alteromonadales</taxon>
        <taxon>Shewanellaceae</taxon>
        <taxon>Shewanella</taxon>
    </lineage>
</organism>